<feature type="non-terminal residue" evidence="1">
    <location>
        <position position="1"/>
    </location>
</feature>
<proteinExistence type="predicted"/>
<comment type="caution">
    <text evidence="1">The sequence shown here is derived from an EMBL/GenBank/DDBJ whole genome shotgun (WGS) entry which is preliminary data.</text>
</comment>
<dbReference type="AlphaFoldDB" id="X1C5L0"/>
<organism evidence="1">
    <name type="scientific">marine sediment metagenome</name>
    <dbReference type="NCBI Taxonomy" id="412755"/>
    <lineage>
        <taxon>unclassified sequences</taxon>
        <taxon>metagenomes</taxon>
        <taxon>ecological metagenomes</taxon>
    </lineage>
</organism>
<protein>
    <submittedName>
        <fullName evidence="1">Uncharacterized protein</fullName>
    </submittedName>
</protein>
<accession>X1C5L0</accession>
<dbReference type="EMBL" id="BART01016277">
    <property type="protein sequence ID" value="GAG79671.1"/>
    <property type="molecule type" value="Genomic_DNA"/>
</dbReference>
<name>X1C5L0_9ZZZZ</name>
<reference evidence="1" key="1">
    <citation type="journal article" date="2014" name="Front. Microbiol.">
        <title>High frequency of phylogenetically diverse reductive dehalogenase-homologous genes in deep subseafloor sedimentary metagenomes.</title>
        <authorList>
            <person name="Kawai M."/>
            <person name="Futagami T."/>
            <person name="Toyoda A."/>
            <person name="Takaki Y."/>
            <person name="Nishi S."/>
            <person name="Hori S."/>
            <person name="Arai W."/>
            <person name="Tsubouchi T."/>
            <person name="Morono Y."/>
            <person name="Uchiyama I."/>
            <person name="Ito T."/>
            <person name="Fujiyama A."/>
            <person name="Inagaki F."/>
            <person name="Takami H."/>
        </authorList>
    </citation>
    <scope>NUCLEOTIDE SEQUENCE</scope>
    <source>
        <strain evidence="1">Expedition CK06-06</strain>
    </source>
</reference>
<evidence type="ECO:0000313" key="1">
    <source>
        <dbReference type="EMBL" id="GAG79671.1"/>
    </source>
</evidence>
<sequence length="34" mass="3911">VSGMMPLVIYVGIVTIDIREKKNWISIFDTFPNL</sequence>
<gene>
    <name evidence="1" type="ORF">S01H4_31348</name>
</gene>